<feature type="compositionally biased region" description="Acidic residues" evidence="1">
    <location>
        <begin position="648"/>
        <end position="659"/>
    </location>
</feature>
<dbReference type="Proteomes" id="UP001642464">
    <property type="component" value="Unassembled WGS sequence"/>
</dbReference>
<proteinExistence type="predicted"/>
<comment type="caution">
    <text evidence="3">The sequence shown here is derived from an EMBL/GenBank/DDBJ whole genome shotgun (WGS) entry which is preliminary data.</text>
</comment>
<accession>A0ABP0MJ33</accession>
<protein>
    <recommendedName>
        <fullName evidence="2">Glycosyl transferase family 25 domain-containing protein</fullName>
    </recommendedName>
</protein>
<gene>
    <name evidence="3" type="ORF">SCF082_LOCUS28106</name>
</gene>
<dbReference type="CDD" id="cd06532">
    <property type="entry name" value="Glyco_transf_25"/>
    <property type="match status" value="1"/>
</dbReference>
<sequence>MTGLGQWSLRPGRRLIQRKAATTESLSLGERDEVLSLPPTFWDSVAELEWCAVYINLARRPDRKAKLLEKLQHFSPQLCHQIRRLEAIDGQQLTLRHPAVALIVDDAAVDRARHARRRGAYTIVHSEGRLLHFDNHLTLGGIACAMSHRLALEAVVKHPTAQWGIILEDDIAALVPKAEEVIQKAIEQLPEDWDALFLGYHDDAGRAHPGAFEQPAGEPIEVSVRPMREPCFGLFAWVVRRPAAEALLQHLFPIGGQVDHAISSWLVQERGRCYQVEPGSMVFFSPKSEEAEDSDIQTMATVDAFMNKFESWQAYYEHVWGMDSIMEGYLLGDSEDEDWEDWLQDEFQMPLSGITSPPCDVPPPECYGSEELVEKPMVLDLRQSFRQSLSAKVQELQKGLKSAQKSFAAVEDLQQEVALMNADVASPKSSDSTGSRRGVMFRQRESIVEIDGRLANGNSFGDEPASRKVKSRKPTGYVAQTAKAAVGFEEYDEDVEEVEVEKTPKRKVHGRTPTAFVPKKGASPDVDFDDDAEDIEVEEEVAGPKRTVHGRKATAFVPKAKAPNVDFENEAEDVEEVEVDNTPHRKVKGRQPTAFVPKAPSHSAVDFRDDAEEFEGEETSDGAPKRAVHGRKATAFVKKSKVVGVEFEDEDEDVEEVEVETTPKRSVHGRQPTAFVPKSKARAGQVGFNDGAETVETEEDEETGPKRSTHGRKPTAFVPKSRAAPGVSFDDGADQVEVEQEGEMPTRSAHGRKPTAFVPKSQGVGFAADDDREAKAPVPKLPLKTPDGDGEDMSSPSKRGVRFRGNDSVNELDDHGEAFGWRDVLRAEMSVESQVVFTISVRS</sequence>
<evidence type="ECO:0000313" key="3">
    <source>
        <dbReference type="EMBL" id="CAK9051138.1"/>
    </source>
</evidence>
<feature type="compositionally biased region" description="Acidic residues" evidence="1">
    <location>
        <begin position="567"/>
        <end position="579"/>
    </location>
</feature>
<dbReference type="InterPro" id="IPR002654">
    <property type="entry name" value="Glyco_trans_25"/>
</dbReference>
<evidence type="ECO:0000256" key="1">
    <source>
        <dbReference type="SAM" id="MobiDB-lite"/>
    </source>
</evidence>
<feature type="region of interest" description="Disordered" evidence="1">
    <location>
        <begin position="453"/>
        <end position="473"/>
    </location>
</feature>
<dbReference type="Pfam" id="PF01755">
    <property type="entry name" value="Glyco_transf_25"/>
    <property type="match status" value="1"/>
</dbReference>
<feature type="region of interest" description="Disordered" evidence="1">
    <location>
        <begin position="648"/>
        <end position="813"/>
    </location>
</feature>
<keyword evidence="4" id="KW-1185">Reference proteome</keyword>
<feature type="region of interest" description="Disordered" evidence="1">
    <location>
        <begin position="567"/>
        <end position="603"/>
    </location>
</feature>
<feature type="compositionally biased region" description="Acidic residues" evidence="1">
    <location>
        <begin position="731"/>
        <end position="742"/>
    </location>
</feature>
<reference evidence="3 4" key="1">
    <citation type="submission" date="2024-02" db="EMBL/GenBank/DDBJ databases">
        <authorList>
            <person name="Chen Y."/>
            <person name="Shah S."/>
            <person name="Dougan E. K."/>
            <person name="Thang M."/>
            <person name="Chan C."/>
        </authorList>
    </citation>
    <scope>NUCLEOTIDE SEQUENCE [LARGE SCALE GENOMIC DNA]</scope>
</reference>
<evidence type="ECO:0000259" key="2">
    <source>
        <dbReference type="Pfam" id="PF01755"/>
    </source>
</evidence>
<evidence type="ECO:0000313" key="4">
    <source>
        <dbReference type="Proteomes" id="UP001642464"/>
    </source>
</evidence>
<feature type="compositionally biased region" description="Acidic residues" evidence="1">
    <location>
        <begin position="693"/>
        <end position="702"/>
    </location>
</feature>
<dbReference type="EMBL" id="CAXAMM010022079">
    <property type="protein sequence ID" value="CAK9051138.1"/>
    <property type="molecule type" value="Genomic_DNA"/>
</dbReference>
<name>A0ABP0MJ33_9DINO</name>
<organism evidence="3 4">
    <name type="scientific">Durusdinium trenchii</name>
    <dbReference type="NCBI Taxonomy" id="1381693"/>
    <lineage>
        <taxon>Eukaryota</taxon>
        <taxon>Sar</taxon>
        <taxon>Alveolata</taxon>
        <taxon>Dinophyceae</taxon>
        <taxon>Suessiales</taxon>
        <taxon>Symbiodiniaceae</taxon>
        <taxon>Durusdinium</taxon>
    </lineage>
</organism>
<feature type="domain" description="Glycosyl transferase family 25" evidence="2">
    <location>
        <begin position="55"/>
        <end position="190"/>
    </location>
</feature>
<feature type="region of interest" description="Disordered" evidence="1">
    <location>
        <begin position="504"/>
        <end position="529"/>
    </location>
</feature>